<dbReference type="InterPro" id="IPR050256">
    <property type="entry name" value="Glycosyltransferase_2"/>
</dbReference>
<keyword evidence="6 9" id="KW-1133">Transmembrane helix</keyword>
<dbReference type="EC" id="2.4.-.-" evidence="11"/>
<keyword evidence="4 11" id="KW-0808">Transferase</keyword>
<dbReference type="RefSeq" id="WP_053380727.1">
    <property type="nucleotide sequence ID" value="NZ_CP011801.1"/>
</dbReference>
<keyword evidence="5 9" id="KW-0812">Transmembrane</keyword>
<dbReference type="KEGG" id="nmv:NITMOv2_3378"/>
<dbReference type="FunFam" id="3.90.550.10:FF:000079">
    <property type="entry name" value="Probable glycosyl transferase"/>
    <property type="match status" value="1"/>
</dbReference>
<dbReference type="PANTHER" id="PTHR48090">
    <property type="entry name" value="UNDECAPRENYL-PHOSPHATE 4-DEOXY-4-FORMAMIDO-L-ARABINOSE TRANSFERASE-RELATED"/>
    <property type="match status" value="1"/>
</dbReference>
<dbReference type="Pfam" id="PF00535">
    <property type="entry name" value="Glycos_transf_2"/>
    <property type="match status" value="1"/>
</dbReference>
<dbReference type="CDD" id="cd04187">
    <property type="entry name" value="DPM1_like_bac"/>
    <property type="match status" value="1"/>
</dbReference>
<evidence type="ECO:0000256" key="7">
    <source>
        <dbReference type="ARBA" id="ARBA00023136"/>
    </source>
</evidence>
<dbReference type="SUPFAM" id="SSF53448">
    <property type="entry name" value="Nucleotide-diphospho-sugar transferases"/>
    <property type="match status" value="1"/>
</dbReference>
<sequence length="319" mass="36454">MIQRTKPLISVVVPAYNEQDNLPELYRRVTDVFEKLDVDLELLIIDDASSDGTLNWLRKTGREDRRLRFVSFSRNFGHQAGVTAGLQHAMGDAVVVIDADLQDPPEVLPQMIQRWREGYQIVMGQRIQREGDPLAKRLFAWGYYRVLARLSKVKIPVDGGDFCLMDRVVVDTLNRLPERNRYVRGLRAWVGFRQTNQPFQRHARFKGEPKYNFFKSLSLAMDGLVSFSYLPLRLATYVGLAAGAMALIMVVLVLYWRFFTNAPLVGYAILVTTFLCIASVQLLTIGIMGEYVGRIYDEVKGRPHYIVKETNQDLDASKS</sequence>
<dbReference type="InterPro" id="IPR001173">
    <property type="entry name" value="Glyco_trans_2-like"/>
</dbReference>
<keyword evidence="12" id="KW-1185">Reference proteome</keyword>
<organism evidence="11 12">
    <name type="scientific">Nitrospira moscoviensis</name>
    <dbReference type="NCBI Taxonomy" id="42253"/>
    <lineage>
        <taxon>Bacteria</taxon>
        <taxon>Pseudomonadati</taxon>
        <taxon>Nitrospirota</taxon>
        <taxon>Nitrospiria</taxon>
        <taxon>Nitrospirales</taxon>
        <taxon>Nitrospiraceae</taxon>
        <taxon>Nitrospira</taxon>
    </lineage>
</organism>
<reference evidence="11 12" key="1">
    <citation type="journal article" date="2015" name="Proc. Natl. Acad. Sci. U.S.A.">
        <title>Expanded metabolic versatility of ubiquitous nitrite-oxidizing bacteria from the genus Nitrospira.</title>
        <authorList>
            <person name="Koch H."/>
            <person name="Lucker S."/>
            <person name="Albertsen M."/>
            <person name="Kitzinger K."/>
            <person name="Herbold C."/>
            <person name="Spieck E."/>
            <person name="Nielsen P.H."/>
            <person name="Wagner M."/>
            <person name="Daims H."/>
        </authorList>
    </citation>
    <scope>NUCLEOTIDE SEQUENCE [LARGE SCALE GENOMIC DNA]</scope>
    <source>
        <strain evidence="11 12">NSP M-1</strain>
    </source>
</reference>
<evidence type="ECO:0000256" key="2">
    <source>
        <dbReference type="ARBA" id="ARBA00022475"/>
    </source>
</evidence>
<dbReference type="PANTHER" id="PTHR48090:SF1">
    <property type="entry name" value="PROPHAGE BACTOPRENOL GLUCOSYL TRANSFERASE HOMOLOG"/>
    <property type="match status" value="1"/>
</dbReference>
<protein>
    <submittedName>
        <fullName evidence="11">Putative enzyme</fullName>
        <ecNumber evidence="11">2.4.-.-</ecNumber>
    </submittedName>
</protein>
<gene>
    <name evidence="11" type="ORF">NITMOv2_3378</name>
</gene>
<dbReference type="GO" id="GO:0005886">
    <property type="term" value="C:plasma membrane"/>
    <property type="evidence" value="ECO:0007669"/>
    <property type="project" value="UniProtKB-SubCell"/>
</dbReference>
<accession>A0A0K2GFN1</accession>
<evidence type="ECO:0000256" key="1">
    <source>
        <dbReference type="ARBA" id="ARBA00004651"/>
    </source>
</evidence>
<dbReference type="Gene3D" id="3.90.550.10">
    <property type="entry name" value="Spore Coat Polysaccharide Biosynthesis Protein SpsA, Chain A"/>
    <property type="match status" value="1"/>
</dbReference>
<proteinExistence type="inferred from homology"/>
<dbReference type="OrthoDB" id="9807778at2"/>
<dbReference type="EMBL" id="CP011801">
    <property type="protein sequence ID" value="ALA59770.1"/>
    <property type="molecule type" value="Genomic_DNA"/>
</dbReference>
<feature type="transmembrane region" description="Helical" evidence="9">
    <location>
        <begin position="264"/>
        <end position="285"/>
    </location>
</feature>
<keyword evidence="7 9" id="KW-0472">Membrane</keyword>
<comment type="similarity">
    <text evidence="8">Belongs to the glycosyltransferase 2 family. GtrB subfamily.</text>
</comment>
<evidence type="ECO:0000256" key="9">
    <source>
        <dbReference type="SAM" id="Phobius"/>
    </source>
</evidence>
<comment type="subcellular location">
    <subcellularLocation>
        <location evidence="1">Cell membrane</location>
        <topology evidence="1">Multi-pass membrane protein</topology>
    </subcellularLocation>
</comment>
<evidence type="ECO:0000256" key="3">
    <source>
        <dbReference type="ARBA" id="ARBA00022676"/>
    </source>
</evidence>
<dbReference type="STRING" id="42253.NITMOv2_3378"/>
<evidence type="ECO:0000313" key="11">
    <source>
        <dbReference type="EMBL" id="ALA59770.1"/>
    </source>
</evidence>
<evidence type="ECO:0000259" key="10">
    <source>
        <dbReference type="Pfam" id="PF00535"/>
    </source>
</evidence>
<feature type="domain" description="Glycosyltransferase 2-like" evidence="10">
    <location>
        <begin position="10"/>
        <end position="171"/>
    </location>
</feature>
<keyword evidence="3 11" id="KW-0328">Glycosyltransferase</keyword>
<evidence type="ECO:0000256" key="4">
    <source>
        <dbReference type="ARBA" id="ARBA00022679"/>
    </source>
</evidence>
<dbReference type="AlphaFoldDB" id="A0A0K2GFN1"/>
<evidence type="ECO:0000313" key="12">
    <source>
        <dbReference type="Proteomes" id="UP000069205"/>
    </source>
</evidence>
<dbReference type="InterPro" id="IPR029044">
    <property type="entry name" value="Nucleotide-diphossugar_trans"/>
</dbReference>
<evidence type="ECO:0000256" key="5">
    <source>
        <dbReference type="ARBA" id="ARBA00022692"/>
    </source>
</evidence>
<feature type="transmembrane region" description="Helical" evidence="9">
    <location>
        <begin position="234"/>
        <end position="258"/>
    </location>
</feature>
<keyword evidence="2" id="KW-1003">Cell membrane</keyword>
<dbReference type="PATRIC" id="fig|42253.5.peg.3332"/>
<evidence type="ECO:0000256" key="6">
    <source>
        <dbReference type="ARBA" id="ARBA00022989"/>
    </source>
</evidence>
<dbReference type="GO" id="GO:0016757">
    <property type="term" value="F:glycosyltransferase activity"/>
    <property type="evidence" value="ECO:0007669"/>
    <property type="project" value="UniProtKB-KW"/>
</dbReference>
<evidence type="ECO:0000256" key="8">
    <source>
        <dbReference type="ARBA" id="ARBA00038152"/>
    </source>
</evidence>
<name>A0A0K2GFN1_NITMO</name>
<dbReference type="Proteomes" id="UP000069205">
    <property type="component" value="Chromosome"/>
</dbReference>